<dbReference type="InterPro" id="IPR001469">
    <property type="entry name" value="ATP_synth_F1_dsu/esu"/>
</dbReference>
<evidence type="ECO:0000313" key="9">
    <source>
        <dbReference type="Proteomes" id="UP000178392"/>
    </source>
</evidence>
<comment type="caution">
    <text evidence="8">The sequence shown here is derived from an EMBL/GenBank/DDBJ whole genome shotgun (WGS) entry which is preliminary data.</text>
</comment>
<dbReference type="SUPFAM" id="SSF51344">
    <property type="entry name" value="Epsilon subunit of F1F0-ATP synthase N-terminal domain"/>
    <property type="match status" value="1"/>
</dbReference>
<dbReference type="Pfam" id="PF02823">
    <property type="entry name" value="ATP-synt_DE_N"/>
    <property type="match status" value="1"/>
</dbReference>
<dbReference type="GO" id="GO:0012505">
    <property type="term" value="C:endomembrane system"/>
    <property type="evidence" value="ECO:0007669"/>
    <property type="project" value="UniProtKB-SubCell"/>
</dbReference>
<dbReference type="InterPro" id="IPR036771">
    <property type="entry name" value="ATPsynth_dsu/esu_N"/>
</dbReference>
<evidence type="ECO:0000256" key="6">
    <source>
        <dbReference type="ARBA" id="ARBA00023196"/>
    </source>
</evidence>
<dbReference type="EMBL" id="MFLS01000022">
    <property type="protein sequence ID" value="OGG72154.1"/>
    <property type="molecule type" value="Genomic_DNA"/>
</dbReference>
<comment type="subcellular location">
    <subcellularLocation>
        <location evidence="1">Endomembrane system</location>
        <topology evidence="1">Peripheral membrane protein</topology>
    </subcellularLocation>
</comment>
<keyword evidence="5" id="KW-0472">Membrane</keyword>
<comment type="similarity">
    <text evidence="2">Belongs to the ATPase epsilon chain family.</text>
</comment>
<name>A0A1F6EES2_9BACT</name>
<dbReference type="GO" id="GO:0045259">
    <property type="term" value="C:proton-transporting ATP synthase complex"/>
    <property type="evidence" value="ECO:0007669"/>
    <property type="project" value="UniProtKB-KW"/>
</dbReference>
<organism evidence="8 9">
    <name type="scientific">Candidatus Kaiserbacteria bacterium RIFCSPHIGHO2_12_FULL_56_13</name>
    <dbReference type="NCBI Taxonomy" id="1798505"/>
    <lineage>
        <taxon>Bacteria</taxon>
        <taxon>Candidatus Kaiseribacteriota</taxon>
    </lineage>
</organism>
<dbReference type="CDD" id="cd12152">
    <property type="entry name" value="F1-ATPase_delta"/>
    <property type="match status" value="1"/>
</dbReference>
<evidence type="ECO:0000313" key="8">
    <source>
        <dbReference type="EMBL" id="OGG72154.1"/>
    </source>
</evidence>
<reference evidence="8 9" key="1">
    <citation type="journal article" date="2016" name="Nat. Commun.">
        <title>Thousands of microbial genomes shed light on interconnected biogeochemical processes in an aquifer system.</title>
        <authorList>
            <person name="Anantharaman K."/>
            <person name="Brown C.T."/>
            <person name="Hug L.A."/>
            <person name="Sharon I."/>
            <person name="Castelle C.J."/>
            <person name="Probst A.J."/>
            <person name="Thomas B.C."/>
            <person name="Singh A."/>
            <person name="Wilkins M.J."/>
            <person name="Karaoz U."/>
            <person name="Brodie E.L."/>
            <person name="Williams K.H."/>
            <person name="Hubbard S.S."/>
            <person name="Banfield J.F."/>
        </authorList>
    </citation>
    <scope>NUCLEOTIDE SEQUENCE [LARGE SCALE GENOMIC DNA]</scope>
</reference>
<evidence type="ECO:0000256" key="1">
    <source>
        <dbReference type="ARBA" id="ARBA00004184"/>
    </source>
</evidence>
<keyword evidence="6" id="KW-0066">ATP synthesis</keyword>
<evidence type="ECO:0000256" key="2">
    <source>
        <dbReference type="ARBA" id="ARBA00005712"/>
    </source>
</evidence>
<evidence type="ECO:0000256" key="3">
    <source>
        <dbReference type="ARBA" id="ARBA00022448"/>
    </source>
</evidence>
<protein>
    <recommendedName>
        <fullName evidence="7">ATP synthase F1 complex delta/epsilon subunit N-terminal domain-containing protein</fullName>
    </recommendedName>
</protein>
<evidence type="ECO:0000259" key="7">
    <source>
        <dbReference type="Pfam" id="PF02823"/>
    </source>
</evidence>
<dbReference type="InterPro" id="IPR020546">
    <property type="entry name" value="ATP_synth_F1_dsu/esu_N"/>
</dbReference>
<accession>A0A1F6EES2</accession>
<dbReference type="AlphaFoldDB" id="A0A1F6EES2"/>
<keyword evidence="6" id="KW-0139">CF(1)</keyword>
<dbReference type="Gene3D" id="2.60.15.10">
    <property type="entry name" value="F0F1 ATP synthase delta/epsilon subunit, N-terminal"/>
    <property type="match status" value="1"/>
</dbReference>
<evidence type="ECO:0000256" key="5">
    <source>
        <dbReference type="ARBA" id="ARBA00023136"/>
    </source>
</evidence>
<proteinExistence type="inferred from homology"/>
<sequence length="81" mass="8698">MKTFRLTIARVGENLFDGEAVSVSLPGTEGVFEVLAHHEAFVSELKPGKARVAAADGTTHHFEISQKGLAEVSHNQVTVIL</sequence>
<evidence type="ECO:0000256" key="4">
    <source>
        <dbReference type="ARBA" id="ARBA00023065"/>
    </source>
</evidence>
<feature type="domain" description="ATP synthase F1 complex delta/epsilon subunit N-terminal" evidence="7">
    <location>
        <begin position="4"/>
        <end position="80"/>
    </location>
</feature>
<dbReference type="Proteomes" id="UP000178392">
    <property type="component" value="Unassembled WGS sequence"/>
</dbReference>
<dbReference type="GO" id="GO:0046933">
    <property type="term" value="F:proton-transporting ATP synthase activity, rotational mechanism"/>
    <property type="evidence" value="ECO:0007669"/>
    <property type="project" value="InterPro"/>
</dbReference>
<keyword evidence="4" id="KW-0406">Ion transport</keyword>
<keyword evidence="3" id="KW-0813">Transport</keyword>
<gene>
    <name evidence="8" type="ORF">A3E65_00140</name>
</gene>